<protein>
    <recommendedName>
        <fullName evidence="2">Tail fiber protein</fullName>
    </recommendedName>
</protein>
<proteinExistence type="predicted"/>
<dbReference type="EMBL" id="JQ844235">
    <property type="protein sequence ID" value="AGS53513.1"/>
    <property type="molecule type" value="Genomic_DNA"/>
</dbReference>
<dbReference type="AlphaFoldDB" id="A0A806K1M4"/>
<sequence>MGVPATEETDLVRLKEMREMIAGLNAADSRVVLTSPFDAAYNASGKTLTQNTPEELVIDGITLDEGDRVLIAKQLDASQNGVYVVTTLGVTGDTAAVLTRAADFNESHEFINGLVFPVLEGNANAGTRWKLRVGAVPFVIDAATINFTKNAVDFSRVVEASFPIIGDASTTVFSFAHNWNTLKVTHEIYDPATGETVVAAFRRVDSNNVEVRVGLPLGVGNNLECIIRAEVDPV</sequence>
<organism evidence="1">
    <name type="scientific">uncultured bacterium contig00055</name>
    <dbReference type="NCBI Taxonomy" id="1181539"/>
    <lineage>
        <taxon>Bacteria</taxon>
        <taxon>environmental samples</taxon>
    </lineage>
</organism>
<evidence type="ECO:0008006" key="2">
    <source>
        <dbReference type="Google" id="ProtNLM"/>
    </source>
</evidence>
<reference evidence="1" key="1">
    <citation type="submission" date="2012-03" db="EMBL/GenBank/DDBJ databases">
        <title>Functional metagenomics reveals considerable lignocellulase gene clusters in the gut microbiome of a wood-feeding higher termite.</title>
        <authorList>
            <person name="Liu N."/>
        </authorList>
    </citation>
    <scope>NUCLEOTIDE SEQUENCE</scope>
</reference>
<name>A0A806K1M4_9BACT</name>
<evidence type="ECO:0000313" key="1">
    <source>
        <dbReference type="EMBL" id="AGS53513.1"/>
    </source>
</evidence>
<accession>A0A806K1M4</accession>